<name>A0ABP9WEW2_9MICO</name>
<sequence length="420" mass="42542">MTAEQAGDATSEHSPSLGAPREAVAPSKPAAPRAHRAEPRPEPIEIDVDDDLTAPNPGPPAHEVLPEPRSPFEAASHDAAPATPSAPLRPFDRLGAAAATNAALSAAGAPTPLGGVPRVASRDASDLATAAHLGFALEDDAPAFVPTFATARPAAEAPTITRLPSGDAPLYRPRVVPTAFAPVMGGTDDAPAASPAASPSRRATAASSPPPDEPTTQAAGGDSGSGGRGEGPVPGRRPGRAWPLIVIGLLILGGIATALWWGVLRPEAITLPEQRVISAPAGTAVEPITPEDPTAFLAALPTTAGTWALVAVVTNDPLLDDALPGRVAEHHTLTYSDGASEVTLEARQLYHAADAHDALVREAGPDAELAEAVVAGTVVGERAERTGDGQTRVMWTHDAAYFEAVGPSDAALALVAALGL</sequence>
<keyword evidence="2" id="KW-0812">Transmembrane</keyword>
<feature type="region of interest" description="Disordered" evidence="1">
    <location>
        <begin position="182"/>
        <end position="237"/>
    </location>
</feature>
<evidence type="ECO:0000313" key="3">
    <source>
        <dbReference type="EMBL" id="GAA5518372.1"/>
    </source>
</evidence>
<evidence type="ECO:0008006" key="5">
    <source>
        <dbReference type="Google" id="ProtNLM"/>
    </source>
</evidence>
<feature type="compositionally biased region" description="Gly residues" evidence="1">
    <location>
        <begin position="221"/>
        <end position="232"/>
    </location>
</feature>
<keyword evidence="4" id="KW-1185">Reference proteome</keyword>
<keyword evidence="2" id="KW-1133">Transmembrane helix</keyword>
<evidence type="ECO:0000313" key="4">
    <source>
        <dbReference type="Proteomes" id="UP001426770"/>
    </source>
</evidence>
<dbReference type="Proteomes" id="UP001426770">
    <property type="component" value="Unassembled WGS sequence"/>
</dbReference>
<organism evidence="3 4">
    <name type="scientific">Demequina sediminis</name>
    <dbReference type="NCBI Taxonomy" id="1930058"/>
    <lineage>
        <taxon>Bacteria</taxon>
        <taxon>Bacillati</taxon>
        <taxon>Actinomycetota</taxon>
        <taxon>Actinomycetes</taxon>
        <taxon>Micrococcales</taxon>
        <taxon>Demequinaceae</taxon>
        <taxon>Demequina</taxon>
    </lineage>
</organism>
<dbReference type="EMBL" id="BAABRR010000003">
    <property type="protein sequence ID" value="GAA5518372.1"/>
    <property type="molecule type" value="Genomic_DNA"/>
</dbReference>
<reference evidence="3 4" key="1">
    <citation type="submission" date="2024-02" db="EMBL/GenBank/DDBJ databases">
        <title>Lysinimicrobium sediminis NBRC 112286.</title>
        <authorList>
            <person name="Ichikawa N."/>
            <person name="Katano-Makiyama Y."/>
            <person name="Hidaka K."/>
        </authorList>
    </citation>
    <scope>NUCLEOTIDE SEQUENCE [LARGE SCALE GENOMIC DNA]</scope>
    <source>
        <strain evidence="3 4">NBRC 112286</strain>
    </source>
</reference>
<accession>A0ABP9WEW2</accession>
<evidence type="ECO:0000256" key="1">
    <source>
        <dbReference type="SAM" id="MobiDB-lite"/>
    </source>
</evidence>
<feature type="compositionally biased region" description="Low complexity" evidence="1">
    <location>
        <begin position="190"/>
        <end position="207"/>
    </location>
</feature>
<feature type="region of interest" description="Disordered" evidence="1">
    <location>
        <begin position="1"/>
        <end position="90"/>
    </location>
</feature>
<comment type="caution">
    <text evidence="3">The sequence shown here is derived from an EMBL/GenBank/DDBJ whole genome shotgun (WGS) entry which is preliminary data.</text>
</comment>
<dbReference type="RefSeq" id="WP_345378694.1">
    <property type="nucleotide sequence ID" value="NZ_BAABRR010000003.1"/>
</dbReference>
<proteinExistence type="predicted"/>
<gene>
    <name evidence="3" type="ORF">Lsed01_00797</name>
</gene>
<feature type="transmembrane region" description="Helical" evidence="2">
    <location>
        <begin position="241"/>
        <end position="263"/>
    </location>
</feature>
<protein>
    <recommendedName>
        <fullName evidence="5">DUF4367 domain-containing protein</fullName>
    </recommendedName>
</protein>
<evidence type="ECO:0000256" key="2">
    <source>
        <dbReference type="SAM" id="Phobius"/>
    </source>
</evidence>
<keyword evidence="2" id="KW-0472">Membrane</keyword>